<dbReference type="AlphaFoldDB" id="A0A8S4H2B4"/>
<sequence length="327" mass="38433">MACPEDPGNYDFFNNIENYIKKEKEIQTADQLPQPLVDCKSFSQSIHKSYNSEIVKGICEDFTKLYKSVANFKGDSTMISINNNDWGFLNYWLNYKLKENKINENICIKTFYDSMEPHFSNNYNSPLSIKKIYDIQYDDYNNMKALYFLYEKYIKLHNILSPTTQQEYTGALDSSNDCFVDYIKAKAPCIDKHSSYCEKLNNFKSTYEKLFSIQGSKKQEFNNNFKQLPEDSKVSELLSTILFDENFHSIVTIPLILSIFGLILLIFLFYKFTPFGQMLCSKKRKLTKKHIQNCNKIPNISLMDCENKHKNLYHNTYNIEYHAARNL</sequence>
<feature type="transmembrane region" description="Helical" evidence="1">
    <location>
        <begin position="247"/>
        <end position="270"/>
    </location>
</feature>
<reference evidence="2" key="1">
    <citation type="submission" date="2021-09" db="EMBL/GenBank/DDBJ databases">
        <authorList>
            <consortium name="Pathogen Informatics"/>
        </authorList>
    </citation>
    <scope>NUCLEOTIDE SEQUENCE</scope>
    <source>
        <strain evidence="2">PvW1</strain>
    </source>
</reference>
<evidence type="ECO:0000313" key="3">
    <source>
        <dbReference type="Proteomes" id="UP000779233"/>
    </source>
</evidence>
<organism evidence="2 3">
    <name type="scientific">Plasmodium vivax</name>
    <name type="common">malaria parasite P. vivax</name>
    <dbReference type="NCBI Taxonomy" id="5855"/>
    <lineage>
        <taxon>Eukaryota</taxon>
        <taxon>Sar</taxon>
        <taxon>Alveolata</taxon>
        <taxon>Apicomplexa</taxon>
        <taxon>Aconoidasida</taxon>
        <taxon>Haemosporida</taxon>
        <taxon>Plasmodiidae</taxon>
        <taxon>Plasmodium</taxon>
        <taxon>Plasmodium (Plasmodium)</taxon>
    </lineage>
</organism>
<keyword evidence="1" id="KW-0812">Transmembrane</keyword>
<evidence type="ECO:0000256" key="1">
    <source>
        <dbReference type="SAM" id="Phobius"/>
    </source>
</evidence>
<keyword evidence="1" id="KW-1133">Transmembrane helix</keyword>
<dbReference type="EMBL" id="CAJZCX010000004">
    <property type="protein sequence ID" value="CAG9473095.1"/>
    <property type="molecule type" value="Genomic_DNA"/>
</dbReference>
<proteinExistence type="predicted"/>
<protein>
    <submittedName>
        <fullName evidence="2">(malaria parasite P. vivax) hypothetical protein</fullName>
    </submittedName>
</protein>
<dbReference type="Proteomes" id="UP000779233">
    <property type="component" value="Unassembled WGS sequence"/>
</dbReference>
<gene>
    <name evidence="2" type="ORF">PVW1_120014500</name>
</gene>
<comment type="caution">
    <text evidence="2">The sequence shown here is derived from an EMBL/GenBank/DDBJ whole genome shotgun (WGS) entry which is preliminary data.</text>
</comment>
<accession>A0A8S4H2B4</accession>
<dbReference type="VEuPathDB" id="PlasmoDB:PVPAM_110060900"/>
<name>A0A8S4H2B4_PLAVI</name>
<keyword evidence="1" id="KW-0472">Membrane</keyword>
<evidence type="ECO:0000313" key="2">
    <source>
        <dbReference type="EMBL" id="CAG9473095.1"/>
    </source>
</evidence>